<keyword evidence="1" id="KW-0732">Signal</keyword>
<accession>A0ABQ9ZWI9</accession>
<organism evidence="2 3">
    <name type="scientific">Daphnia magna</name>
    <dbReference type="NCBI Taxonomy" id="35525"/>
    <lineage>
        <taxon>Eukaryota</taxon>
        <taxon>Metazoa</taxon>
        <taxon>Ecdysozoa</taxon>
        <taxon>Arthropoda</taxon>
        <taxon>Crustacea</taxon>
        <taxon>Branchiopoda</taxon>
        <taxon>Diplostraca</taxon>
        <taxon>Cladocera</taxon>
        <taxon>Anomopoda</taxon>
        <taxon>Daphniidae</taxon>
        <taxon>Daphnia</taxon>
    </lineage>
</organism>
<evidence type="ECO:0000313" key="3">
    <source>
        <dbReference type="Proteomes" id="UP001234178"/>
    </source>
</evidence>
<evidence type="ECO:0000256" key="1">
    <source>
        <dbReference type="SAM" id="SignalP"/>
    </source>
</evidence>
<gene>
    <name evidence="2" type="ORF">OUZ56_032232</name>
</gene>
<name>A0ABQ9ZWI9_9CRUS</name>
<protein>
    <submittedName>
        <fullName evidence="2">Uncharacterized protein</fullName>
    </submittedName>
</protein>
<evidence type="ECO:0000313" key="2">
    <source>
        <dbReference type="EMBL" id="KAK4017285.1"/>
    </source>
</evidence>
<dbReference type="Proteomes" id="UP001234178">
    <property type="component" value="Unassembled WGS sequence"/>
</dbReference>
<sequence>MTFIVLLTLQFSLLLVITQESVFHSDSEPKSIANFTNNGINKLGFFYYQGKAWLPCLLHNQKTTIILQGVSHLDNEPDKELIYVDEFDELAEFEIEGTETSHGSTNSPVWEHFIKNSKDKAL</sequence>
<comment type="caution">
    <text evidence="2">The sequence shown here is derived from an EMBL/GenBank/DDBJ whole genome shotgun (WGS) entry which is preliminary data.</text>
</comment>
<reference evidence="2 3" key="1">
    <citation type="journal article" date="2023" name="Nucleic Acids Res.">
        <title>The hologenome of Daphnia magna reveals possible DNA methylation and microbiome-mediated evolution of the host genome.</title>
        <authorList>
            <person name="Chaturvedi A."/>
            <person name="Li X."/>
            <person name="Dhandapani V."/>
            <person name="Marshall H."/>
            <person name="Kissane S."/>
            <person name="Cuenca-Cambronero M."/>
            <person name="Asole G."/>
            <person name="Calvet F."/>
            <person name="Ruiz-Romero M."/>
            <person name="Marangio P."/>
            <person name="Guigo R."/>
            <person name="Rago D."/>
            <person name="Mirbahai L."/>
            <person name="Eastwood N."/>
            <person name="Colbourne J.K."/>
            <person name="Zhou J."/>
            <person name="Mallon E."/>
            <person name="Orsini L."/>
        </authorList>
    </citation>
    <scope>NUCLEOTIDE SEQUENCE [LARGE SCALE GENOMIC DNA]</scope>
    <source>
        <strain evidence="2">LRV0_1</strain>
    </source>
</reference>
<feature type="chain" id="PRO_5045318051" evidence="1">
    <location>
        <begin position="19"/>
        <end position="122"/>
    </location>
</feature>
<proteinExistence type="predicted"/>
<feature type="signal peptide" evidence="1">
    <location>
        <begin position="1"/>
        <end position="18"/>
    </location>
</feature>
<dbReference type="EMBL" id="JAOYFB010000005">
    <property type="protein sequence ID" value="KAK4017285.1"/>
    <property type="molecule type" value="Genomic_DNA"/>
</dbReference>
<keyword evidence="3" id="KW-1185">Reference proteome</keyword>